<accession>A0A831SS11</accession>
<feature type="non-terminal residue" evidence="3">
    <location>
        <position position="1"/>
    </location>
</feature>
<evidence type="ECO:0000259" key="2">
    <source>
        <dbReference type="Pfam" id="PF08547"/>
    </source>
</evidence>
<dbReference type="SUPFAM" id="SSF49785">
    <property type="entry name" value="Galactose-binding domain-like"/>
    <property type="match status" value="1"/>
</dbReference>
<comment type="caution">
    <text evidence="3">The sequence shown here is derived from an EMBL/GenBank/DDBJ whole genome shotgun (WGS) entry which is preliminary data.</text>
</comment>
<dbReference type="GO" id="GO:0051082">
    <property type="term" value="F:unfolded protein binding"/>
    <property type="evidence" value="ECO:0007669"/>
    <property type="project" value="TreeGrafter"/>
</dbReference>
<dbReference type="Pfam" id="PF08547">
    <property type="entry name" value="CIA30"/>
    <property type="match status" value="1"/>
</dbReference>
<dbReference type="PANTHER" id="PTHR13194:SF19">
    <property type="entry name" value="NAD(P)-BINDING ROSSMANN-FOLD SUPERFAMILY PROTEIN"/>
    <property type="match status" value="1"/>
</dbReference>
<evidence type="ECO:0000313" key="3">
    <source>
        <dbReference type="EMBL" id="HED30767.1"/>
    </source>
</evidence>
<proteinExistence type="inferred from homology"/>
<protein>
    <submittedName>
        <fullName evidence="3">CIA30 family protein</fullName>
    </submittedName>
</protein>
<dbReference type="EMBL" id="DSBW01000078">
    <property type="protein sequence ID" value="HED30767.1"/>
    <property type="molecule type" value="Genomic_DNA"/>
</dbReference>
<dbReference type="AlphaFoldDB" id="A0A831SS11"/>
<comment type="similarity">
    <text evidence="1">Belongs to the CIA30 family.</text>
</comment>
<gene>
    <name evidence="3" type="ORF">ENN50_03560</name>
</gene>
<sequence>LRVKGDGHRYSFRIRTDLLFDGVVYRQDFDTVPDRWLDIELPISGFAPSFRGRAVPDAPPVDMSSIYQIGFLISNRQEGEFKLEIDVIAAYADGPQMGGSLL</sequence>
<feature type="domain" description="NADH:ubiquinone oxidoreductase intermediate-associated protein 30" evidence="2">
    <location>
        <begin position="1"/>
        <end position="85"/>
    </location>
</feature>
<dbReference type="InterPro" id="IPR039131">
    <property type="entry name" value="NDUFAF1"/>
</dbReference>
<dbReference type="Proteomes" id="UP000886335">
    <property type="component" value="Unassembled WGS sequence"/>
</dbReference>
<dbReference type="PANTHER" id="PTHR13194">
    <property type="entry name" value="COMPLEX I INTERMEDIATE-ASSOCIATED PROTEIN 30"/>
    <property type="match status" value="1"/>
</dbReference>
<name>A0A831SS11_PROAE</name>
<dbReference type="GO" id="GO:0010257">
    <property type="term" value="P:NADH dehydrogenase complex assembly"/>
    <property type="evidence" value="ECO:0007669"/>
    <property type="project" value="TreeGrafter"/>
</dbReference>
<reference evidence="3" key="1">
    <citation type="journal article" date="2020" name="mSystems">
        <title>Genome- and Community-Level Interaction Insights into Carbon Utilization and Element Cycling Functions of Hydrothermarchaeota in Hydrothermal Sediment.</title>
        <authorList>
            <person name="Zhou Z."/>
            <person name="Liu Y."/>
            <person name="Xu W."/>
            <person name="Pan J."/>
            <person name="Luo Z.H."/>
            <person name="Li M."/>
        </authorList>
    </citation>
    <scope>NUCLEOTIDE SEQUENCE [LARGE SCALE GENOMIC DNA]</scope>
    <source>
        <strain evidence="3">SpSt-1181</strain>
    </source>
</reference>
<evidence type="ECO:0000256" key="1">
    <source>
        <dbReference type="ARBA" id="ARBA00007884"/>
    </source>
</evidence>
<dbReference type="InterPro" id="IPR008979">
    <property type="entry name" value="Galactose-bd-like_sf"/>
</dbReference>
<dbReference type="InterPro" id="IPR013857">
    <property type="entry name" value="NADH-UbQ_OxRdtase-assoc_prot30"/>
</dbReference>
<organism evidence="3">
    <name type="scientific">Prosthecochloris aestuarii</name>
    <dbReference type="NCBI Taxonomy" id="1102"/>
    <lineage>
        <taxon>Bacteria</taxon>
        <taxon>Pseudomonadati</taxon>
        <taxon>Chlorobiota</taxon>
        <taxon>Chlorobiia</taxon>
        <taxon>Chlorobiales</taxon>
        <taxon>Chlorobiaceae</taxon>
        <taxon>Prosthecochloris</taxon>
    </lineage>
</organism>